<name>A0AC61L146_9EURY</name>
<gene>
    <name evidence="1" type="ORF">C4B59_11610</name>
</gene>
<organism evidence="1 2">
    <name type="scientific">Candidatus Methanogaster sp</name>
    <dbReference type="NCBI Taxonomy" id="3386292"/>
    <lineage>
        <taxon>Archaea</taxon>
        <taxon>Methanobacteriati</taxon>
        <taxon>Methanobacteriota</taxon>
        <taxon>Stenosarchaea group</taxon>
        <taxon>Methanomicrobia</taxon>
        <taxon>Methanosarcinales</taxon>
        <taxon>ANME-2 cluster</taxon>
        <taxon>Candidatus Methanogasteraceae</taxon>
        <taxon>Candidatus Methanogaster</taxon>
    </lineage>
</organism>
<evidence type="ECO:0000313" key="1">
    <source>
        <dbReference type="EMBL" id="PXF59453.1"/>
    </source>
</evidence>
<comment type="caution">
    <text evidence="1">The sequence shown here is derived from an EMBL/GenBank/DDBJ whole genome shotgun (WGS) entry which is preliminary data.</text>
</comment>
<protein>
    <submittedName>
        <fullName evidence="1">Uncharacterized protein</fullName>
    </submittedName>
</protein>
<dbReference type="Proteomes" id="UP000248329">
    <property type="component" value="Unassembled WGS sequence"/>
</dbReference>
<proteinExistence type="predicted"/>
<reference evidence="1" key="1">
    <citation type="submission" date="2018-01" db="EMBL/GenBank/DDBJ databases">
        <authorList>
            <person name="Krukenberg V."/>
        </authorList>
    </citation>
    <scope>NUCLEOTIDE SEQUENCE</scope>
    <source>
        <strain evidence="1">E20ANME2</strain>
    </source>
</reference>
<dbReference type="EMBL" id="PQXF01000025">
    <property type="protein sequence ID" value="PXF59453.1"/>
    <property type="molecule type" value="Genomic_DNA"/>
</dbReference>
<evidence type="ECO:0000313" key="2">
    <source>
        <dbReference type="Proteomes" id="UP000248329"/>
    </source>
</evidence>
<sequence length="146" mass="16520">MFYPRKMGYTGLDLSYSMLKQAVKKAKKKSFRKSRFIQGNAEELLLGDESFEFVLMDTALHMIPKYQLAIAEAARVLKNGGVFVCSTPVVGISKDFDATWKKISDKRGLHSFTEEDIEQVCSHNGLTYSRYDTNGGVLYFQAQKAK</sequence>
<accession>A0AC61L146</accession>